<sequence length="329" mass="37612">MNKKIPDKMISRREEFIGRVIDILLDAGFIVSEKCTITPRCFDIVAKRDALSLILKILLNIDSIKEDIVKEIKKLASKIFAHPLLIGEKAGNLYMKQDVVYCRWGIPALNIDTFRDCVINGIFPIVYAERGGYYIKIDGEKLSLARKERNISIGNFASMLGVSRRTVSKYEEGMKTTVDIAINLEKILKAELIKEINIFSDDIIEYNPEEDDKAIIKDKIPMLERKMIKHLINMGLDISLINYSPFNVLSKIKDEIILTGVTHLDNMALKKAKLTSSISFVIDRPAMFILDKEPPMNKIDDIIMLHKDDMKYMKDIEDLIELISNRKAS</sequence>
<evidence type="ECO:0000313" key="6">
    <source>
        <dbReference type="EMBL" id="RZN64829.1"/>
    </source>
</evidence>
<dbReference type="InterPro" id="IPR001387">
    <property type="entry name" value="Cro/C1-type_HTH"/>
</dbReference>
<dbReference type="Pfam" id="PF26553">
    <property type="entry name" value="PDDEXK_19"/>
    <property type="match status" value="1"/>
</dbReference>
<dbReference type="SMART" id="SM00530">
    <property type="entry name" value="HTH_XRE"/>
    <property type="match status" value="1"/>
</dbReference>
<comment type="caution">
    <text evidence="6">The sequence shown here is derived from an EMBL/GenBank/DDBJ whole genome shotgun (WGS) entry which is preliminary data.</text>
</comment>
<accession>A0A520KSD0</accession>
<dbReference type="InterPro" id="IPR010982">
    <property type="entry name" value="Lambda_DNA-bd_dom_sf"/>
</dbReference>
<name>A0A520KSD0_METT2</name>
<dbReference type="SUPFAM" id="SSF47413">
    <property type="entry name" value="lambda repressor-like DNA-binding domains"/>
    <property type="match status" value="1"/>
</dbReference>
<dbReference type="Pfam" id="PF01381">
    <property type="entry name" value="HTH_3"/>
    <property type="match status" value="1"/>
</dbReference>
<dbReference type="CDD" id="cd00093">
    <property type="entry name" value="HTH_XRE"/>
    <property type="match status" value="1"/>
</dbReference>
<dbReference type="Gene3D" id="1.10.260.40">
    <property type="entry name" value="lambda repressor-like DNA-binding domains"/>
    <property type="match status" value="1"/>
</dbReference>
<evidence type="ECO:0000256" key="2">
    <source>
        <dbReference type="ARBA" id="ARBA00023125"/>
    </source>
</evidence>
<reference evidence="6 7" key="1">
    <citation type="journal article" date="2019" name="Nat. Microbiol.">
        <title>Wide diversity of methane and short-chain alkane metabolisms in uncultured archaea.</title>
        <authorList>
            <person name="Borrel G."/>
            <person name="Adam P.S."/>
            <person name="McKay L.J."/>
            <person name="Chen L.X."/>
            <person name="Sierra-Garcia I.N."/>
            <person name="Sieber C.M."/>
            <person name="Letourneur Q."/>
            <person name="Ghozlane A."/>
            <person name="Andersen G.L."/>
            <person name="Li W.J."/>
            <person name="Hallam S.J."/>
            <person name="Muyzer G."/>
            <person name="de Oliveira V.M."/>
            <person name="Inskeep W.P."/>
            <person name="Banfield J.F."/>
            <person name="Gribaldo S."/>
        </authorList>
    </citation>
    <scope>NUCLEOTIDE SEQUENCE [LARGE SCALE GENOMIC DNA]</scope>
    <source>
        <strain evidence="6">NM1a</strain>
    </source>
</reference>
<dbReference type="Proteomes" id="UP000317158">
    <property type="component" value="Unassembled WGS sequence"/>
</dbReference>
<dbReference type="PROSITE" id="PS50943">
    <property type="entry name" value="HTH_CROC1"/>
    <property type="match status" value="1"/>
</dbReference>
<dbReference type="GO" id="GO:0003700">
    <property type="term" value="F:DNA-binding transcription factor activity"/>
    <property type="evidence" value="ECO:0007669"/>
    <property type="project" value="UniProtKB-UniRule"/>
</dbReference>
<keyword evidence="2 4" id="KW-0238">DNA-binding</keyword>
<evidence type="ECO:0000259" key="5">
    <source>
        <dbReference type="PROSITE" id="PS50943"/>
    </source>
</evidence>
<evidence type="ECO:0000256" key="4">
    <source>
        <dbReference type="HAMAP-Rule" id="MF_00584"/>
    </source>
</evidence>
<dbReference type="AlphaFoldDB" id="A0A520KSD0"/>
<gene>
    <name evidence="6" type="ORF">EF806_01915</name>
</gene>
<organism evidence="6 7">
    <name type="scientific">Methanoliparum thermophilum</name>
    <dbReference type="NCBI Taxonomy" id="2491083"/>
    <lineage>
        <taxon>Archaea</taxon>
        <taxon>Methanobacteriati</taxon>
        <taxon>Methanobacteriota</taxon>
        <taxon>Candidatus Methanoliparia</taxon>
        <taxon>Candidatus Methanoliparales</taxon>
        <taxon>Candidatus Methanoliparaceae</taxon>
        <taxon>Candidatus Methanoliparum</taxon>
    </lineage>
</organism>
<evidence type="ECO:0000256" key="1">
    <source>
        <dbReference type="ARBA" id="ARBA00023015"/>
    </source>
</evidence>
<dbReference type="EMBL" id="RXIF01000004">
    <property type="protein sequence ID" value="RZN64829.1"/>
    <property type="molecule type" value="Genomic_DNA"/>
</dbReference>
<keyword evidence="3 4" id="KW-0804">Transcription</keyword>
<dbReference type="InterPro" id="IPR059051">
    <property type="entry name" value="MTH_967_PDDEXK"/>
</dbReference>
<evidence type="ECO:0000256" key="3">
    <source>
        <dbReference type="ARBA" id="ARBA00023163"/>
    </source>
</evidence>
<dbReference type="NCBIfam" id="NF003162">
    <property type="entry name" value="PRK04140.1"/>
    <property type="match status" value="1"/>
</dbReference>
<evidence type="ECO:0000313" key="7">
    <source>
        <dbReference type="Proteomes" id="UP000317158"/>
    </source>
</evidence>
<keyword evidence="1 4" id="KW-0805">Transcription regulation</keyword>
<feature type="domain" description="HTH cro/C1-type" evidence="5">
    <location>
        <begin position="142"/>
        <end position="199"/>
    </location>
</feature>
<protein>
    <recommendedName>
        <fullName evidence="4">Putative HTH-type transcriptional regulatory protein EF806_01915</fullName>
    </recommendedName>
</protein>
<dbReference type="HAMAP" id="MF_00584">
    <property type="entry name" value="HTH_type_cro_C1"/>
    <property type="match status" value="1"/>
</dbReference>
<dbReference type="InterPro" id="IPR020886">
    <property type="entry name" value="MTH_967-like"/>
</dbReference>
<dbReference type="GO" id="GO:0003677">
    <property type="term" value="F:DNA binding"/>
    <property type="evidence" value="ECO:0007669"/>
    <property type="project" value="UniProtKB-KW"/>
</dbReference>
<proteinExistence type="inferred from homology"/>